<evidence type="ECO:0000313" key="4">
    <source>
        <dbReference type="Proteomes" id="UP000274756"/>
    </source>
</evidence>
<dbReference type="InterPro" id="IPR011677">
    <property type="entry name" value="TCTN1-3_dom"/>
</dbReference>
<keyword evidence="4" id="KW-1185">Reference proteome</keyword>
<evidence type="ECO:0000313" key="5">
    <source>
        <dbReference type="WBParaSite" id="DME_0000493801-mRNA-1"/>
    </source>
</evidence>
<dbReference type="STRING" id="318479.A0A0N4UCE6"/>
<sequence length="301" mass="34589">MENDTIEQTEVSDILTLQWNGTSCINVVSEVYLRFITNSKGKIGKVQASFVYVNLSRFDDQRQYYIHVSFEDNSTSAIETTGYRIGQIIETSAGTLIVPKNGECNVENIKTIKFGFDVISGCIIRSSICNQLRSEIRNIFEYFEFSNFLTIPQNINSTKVAAVFQNKNLFHLVDYDECAIVTTVAIIIEYARTGDISNYSYRLTSVNYVYGEAISVEHLRNSSIPIKFFVKFFEMATKPYHIYKPIPKIDFSLPLRNSKEWKQAGIQPLYSPFVSTWLRIQQLRGYKNYFIISACFLENLA</sequence>
<evidence type="ECO:0000259" key="1">
    <source>
        <dbReference type="Pfam" id="PF07773"/>
    </source>
</evidence>
<dbReference type="GO" id="GO:0035869">
    <property type="term" value="C:ciliary transition zone"/>
    <property type="evidence" value="ECO:0007669"/>
    <property type="project" value="TreeGrafter"/>
</dbReference>
<evidence type="ECO:0000313" key="2">
    <source>
        <dbReference type="EMBL" id="VDN50586.1"/>
    </source>
</evidence>
<reference evidence="2 4" key="2">
    <citation type="submission" date="2018-11" db="EMBL/GenBank/DDBJ databases">
        <authorList>
            <consortium name="Pathogen Informatics"/>
        </authorList>
    </citation>
    <scope>NUCLEOTIDE SEQUENCE [LARGE SCALE GENOMIC DNA]</scope>
</reference>
<dbReference type="EMBL" id="UYYG01000004">
    <property type="protein sequence ID" value="VDN50586.1"/>
    <property type="molecule type" value="Genomic_DNA"/>
</dbReference>
<dbReference type="Pfam" id="PF07773">
    <property type="entry name" value="TCTN_DUF1619"/>
    <property type="match status" value="1"/>
</dbReference>
<feature type="domain" description="Tectonic-1-3" evidence="1">
    <location>
        <begin position="82"/>
        <end position="234"/>
    </location>
</feature>
<protein>
    <submittedName>
        <fullName evidence="5">DUF1619 domain-containing protein</fullName>
    </submittedName>
</protein>
<dbReference type="InterPro" id="IPR040354">
    <property type="entry name" value="TCTN1-3"/>
</dbReference>
<reference evidence="5" key="1">
    <citation type="submission" date="2017-02" db="UniProtKB">
        <authorList>
            <consortium name="WormBaseParasite"/>
        </authorList>
    </citation>
    <scope>IDENTIFICATION</scope>
</reference>
<dbReference type="AlphaFoldDB" id="A0A0N4UCE6"/>
<dbReference type="Proteomes" id="UP000038040">
    <property type="component" value="Unplaced"/>
</dbReference>
<accession>A0A0N4UCE6</accession>
<organism evidence="3 5">
    <name type="scientific">Dracunculus medinensis</name>
    <name type="common">Guinea worm</name>
    <dbReference type="NCBI Taxonomy" id="318479"/>
    <lineage>
        <taxon>Eukaryota</taxon>
        <taxon>Metazoa</taxon>
        <taxon>Ecdysozoa</taxon>
        <taxon>Nematoda</taxon>
        <taxon>Chromadorea</taxon>
        <taxon>Rhabditida</taxon>
        <taxon>Spirurina</taxon>
        <taxon>Dracunculoidea</taxon>
        <taxon>Dracunculidae</taxon>
        <taxon>Dracunculus</taxon>
    </lineage>
</organism>
<proteinExistence type="predicted"/>
<dbReference type="GO" id="GO:0060271">
    <property type="term" value="P:cilium assembly"/>
    <property type="evidence" value="ECO:0007669"/>
    <property type="project" value="TreeGrafter"/>
</dbReference>
<gene>
    <name evidence="2" type="ORF">DME_LOCUS559</name>
</gene>
<dbReference type="PANTHER" id="PTHR14611:SF2">
    <property type="entry name" value="TECTONIC"/>
    <property type="match status" value="1"/>
</dbReference>
<dbReference type="PANTHER" id="PTHR14611">
    <property type="entry name" value="TECTONIC FAMILY MEMBER"/>
    <property type="match status" value="1"/>
</dbReference>
<name>A0A0N4UCE6_DRAME</name>
<dbReference type="Proteomes" id="UP000274756">
    <property type="component" value="Unassembled WGS sequence"/>
</dbReference>
<evidence type="ECO:0000313" key="3">
    <source>
        <dbReference type="Proteomes" id="UP000038040"/>
    </source>
</evidence>
<dbReference type="OrthoDB" id="2104337at2759"/>
<dbReference type="WBParaSite" id="DME_0000493801-mRNA-1">
    <property type="protein sequence ID" value="DME_0000493801-mRNA-1"/>
    <property type="gene ID" value="DME_0000493801"/>
</dbReference>